<comment type="caution">
    <text evidence="3">The sequence shown here is derived from an EMBL/GenBank/DDBJ whole genome shotgun (WGS) entry which is preliminary data.</text>
</comment>
<dbReference type="PANTHER" id="PTHR30383:SF5">
    <property type="entry name" value="SGNH HYDROLASE-TYPE ESTERASE DOMAIN-CONTAINING PROTEIN"/>
    <property type="match status" value="1"/>
</dbReference>
<evidence type="ECO:0000313" key="4">
    <source>
        <dbReference type="Proteomes" id="UP000253209"/>
    </source>
</evidence>
<dbReference type="InterPro" id="IPR051532">
    <property type="entry name" value="Ester_Hydrolysis_Enzymes"/>
</dbReference>
<name>A0A367GL12_9SPHI</name>
<evidence type="ECO:0000313" key="3">
    <source>
        <dbReference type="EMBL" id="RCH54167.1"/>
    </source>
</evidence>
<keyword evidence="1" id="KW-0732">Signal</keyword>
<accession>A0A367GL12</accession>
<feature type="signal peptide" evidence="1">
    <location>
        <begin position="1"/>
        <end position="19"/>
    </location>
</feature>
<dbReference type="Gene3D" id="3.40.50.1110">
    <property type="entry name" value="SGNH hydrolase"/>
    <property type="match status" value="1"/>
</dbReference>
<dbReference type="InterPro" id="IPR013830">
    <property type="entry name" value="SGNH_hydro"/>
</dbReference>
<dbReference type="Pfam" id="PF13472">
    <property type="entry name" value="Lipase_GDSL_2"/>
    <property type="match status" value="1"/>
</dbReference>
<organism evidence="3 4">
    <name type="scientific">Mucilaginibacter hurinus</name>
    <dbReference type="NCBI Taxonomy" id="2201324"/>
    <lineage>
        <taxon>Bacteria</taxon>
        <taxon>Pseudomonadati</taxon>
        <taxon>Bacteroidota</taxon>
        <taxon>Sphingobacteriia</taxon>
        <taxon>Sphingobacteriales</taxon>
        <taxon>Sphingobacteriaceae</taxon>
        <taxon>Mucilaginibacter</taxon>
    </lineage>
</organism>
<feature type="chain" id="PRO_5017025038" evidence="1">
    <location>
        <begin position="20"/>
        <end position="254"/>
    </location>
</feature>
<gene>
    <name evidence="3" type="ORF">DJ568_14530</name>
</gene>
<dbReference type="SUPFAM" id="SSF52266">
    <property type="entry name" value="SGNH hydrolase"/>
    <property type="match status" value="1"/>
</dbReference>
<dbReference type="PANTHER" id="PTHR30383">
    <property type="entry name" value="THIOESTERASE 1/PROTEASE 1/LYSOPHOSPHOLIPASE L1"/>
    <property type="match status" value="1"/>
</dbReference>
<dbReference type="PROSITE" id="PS51257">
    <property type="entry name" value="PROKAR_LIPOPROTEIN"/>
    <property type="match status" value="1"/>
</dbReference>
<dbReference type="CDD" id="cd04501">
    <property type="entry name" value="SGNH_hydrolase_like_4"/>
    <property type="match status" value="1"/>
</dbReference>
<sequence length="254" mass="28148">MKKIYGVLLLLAMACPALAQQDTSAAARKKAEDWANFLKMIEERVHKDWAWMKRYEGDNEKLAPPAANEKRVVFMGNSITEGWVSARPEFFKGKPYVGRGIGGQTTPQMLVRFRNDVINLKPAVVIILAGINDIAENTGPSTIETIFGNIVSMAELAKANKIRVVLSSVLPAHTISWNNKVNPVEKVAQLNALLKDYALKNNIPYADYYTAMVDERKGLPADLAQDGVHPTVKGYQVMEPIAEKAIAEALKRKQ</sequence>
<dbReference type="OrthoDB" id="9794725at2"/>
<evidence type="ECO:0000259" key="2">
    <source>
        <dbReference type="Pfam" id="PF13472"/>
    </source>
</evidence>
<dbReference type="RefSeq" id="WP_114006091.1">
    <property type="nucleotide sequence ID" value="NZ_QGDC01000008.1"/>
</dbReference>
<protein>
    <submittedName>
        <fullName evidence="3">Acylhydrolase</fullName>
    </submittedName>
</protein>
<evidence type="ECO:0000256" key="1">
    <source>
        <dbReference type="SAM" id="SignalP"/>
    </source>
</evidence>
<feature type="domain" description="SGNH hydrolase-type esterase" evidence="2">
    <location>
        <begin position="74"/>
        <end position="237"/>
    </location>
</feature>
<dbReference type="Proteomes" id="UP000253209">
    <property type="component" value="Unassembled WGS sequence"/>
</dbReference>
<proteinExistence type="predicted"/>
<dbReference type="InterPro" id="IPR036514">
    <property type="entry name" value="SGNH_hydro_sf"/>
</dbReference>
<dbReference type="GO" id="GO:0004622">
    <property type="term" value="F:phosphatidylcholine lysophospholipase activity"/>
    <property type="evidence" value="ECO:0007669"/>
    <property type="project" value="TreeGrafter"/>
</dbReference>
<reference evidence="3 4" key="1">
    <citation type="submission" date="2018-05" db="EMBL/GenBank/DDBJ databases">
        <title>Mucilaginibacter hurinus sp. nov., isolated from briquette warehouse soil.</title>
        <authorList>
            <person name="Choi L."/>
        </authorList>
    </citation>
    <scope>NUCLEOTIDE SEQUENCE [LARGE SCALE GENOMIC DNA]</scope>
    <source>
        <strain evidence="3 4">ZR32</strain>
    </source>
</reference>
<dbReference type="AlphaFoldDB" id="A0A367GL12"/>
<keyword evidence="4" id="KW-1185">Reference proteome</keyword>
<dbReference type="EMBL" id="QGDC01000008">
    <property type="protein sequence ID" value="RCH54167.1"/>
    <property type="molecule type" value="Genomic_DNA"/>
</dbReference>
<keyword evidence="3" id="KW-0378">Hydrolase</keyword>